<organism evidence="8 9">
    <name type="scientific">Rhizoctonia solani</name>
    <dbReference type="NCBI Taxonomy" id="456999"/>
    <lineage>
        <taxon>Eukaryota</taxon>
        <taxon>Fungi</taxon>
        <taxon>Dikarya</taxon>
        <taxon>Basidiomycota</taxon>
        <taxon>Agaricomycotina</taxon>
        <taxon>Agaricomycetes</taxon>
        <taxon>Cantharellales</taxon>
        <taxon>Ceratobasidiaceae</taxon>
        <taxon>Rhizoctonia</taxon>
    </lineage>
</organism>
<feature type="coiled-coil region" evidence="7">
    <location>
        <begin position="436"/>
        <end position="466"/>
    </location>
</feature>
<evidence type="ECO:0000256" key="6">
    <source>
        <dbReference type="RuleBase" id="RU361156"/>
    </source>
</evidence>
<dbReference type="Gene3D" id="3.40.50.1820">
    <property type="entry name" value="alpha/beta hydrolase"/>
    <property type="match status" value="2"/>
</dbReference>
<keyword evidence="5" id="KW-0325">Glycoprotein</keyword>
<evidence type="ECO:0000256" key="7">
    <source>
        <dbReference type="SAM" id="Coils"/>
    </source>
</evidence>
<dbReference type="SUPFAM" id="SSF53474">
    <property type="entry name" value="alpha/beta-Hydrolases"/>
    <property type="match status" value="2"/>
</dbReference>
<sequence length="1378" mass="155790">MAHLRSMVTQYIASGYQEVGTAIISHLLENPDYPKAGKRKTETVVASSSKRVKVDYMSEDRLPVTDVGYISLSLDYLIRVDFPTIPKDYITKKFFEKKSLYAPTYVALKEDLKDGTKFVVKKSTKRTEKSRGKAKAPPQSEDFEMERIWLLQYLDERAELEECEQNGTGLECGCCFGDYPFSWMIQCPDAHLFCRDCARRSAEECIGNRKTELLCMDQSGCKLAFVESEIQRFLPEKSLELWHRIKQEKEIELAQIDGLETCPFCSYAVVIENEEERLFRCENSACSMDHLPKSCEEAEKDKALDGRHAIEEAMTKALMRNCPNCSQTRNPRSKKCPLWESVEQRHAEDVKQAAEAAQEEYRRLNPEVREEDIAVELPPAPAPPVPPPPPPGVGQIAQRLHYGHPLAYPGLPGGWPPPHQPVQHLAQAFLQPPRALDRYQYELLNLQAEHARAAAAQDALQRERRDSGTYEYVTIASLPDHQIRVRQLNSPCDPAVRQYTGYLDVSEDKHLFFWFFESRNDPHNAPLSTWLSGGPGGSSMLGLLFEDGPCTIVSPNSTSWNPYSWNQVSNMIYLDQPAGTGYSYSTSPHTIDDSQEAAKDFYAFLQLFLARFPQYADRPFHILSESHGGQYATRFANYINRQNKLVQTHQHVHLESILIVNGLVNAAIQDETAPEYACAGPYAFWDKESEHCKRLYSRIPRFRELFQQCRDFGTPLTCVPAMVYGSVGLQEGFEKTGLNRFDVRKSCVGITTCYKEVGWAQKYLNSSEIKAVLGVPAEVNYHWISVNISQAFTRAGDDSHDAMPAVQELLKDGIRVLNLAGDTDFASNYIGAFEWMYRLDSAYTKEFQALNNVVWMLNGKPVGEVRAAGDLGGSTAGNFTWLRVYKAGHWVSYDQREVALEFFKRSTVAHETPQGLGDPKLRPDCAIAWRWTLAGKQGPLVNDLGGEEGMHFASHRDFEHVTLASLPNYQMRVRQSTKLCDPTVKQYSGYLDVSKDKHLFFWFFESRKDPHKAPLAAWMNGGPGGSSALGLLMENGPCNVVSNNATARNPYGWNEVANMFFLDQPAGVGYSYSTSDHLVDTTWEAAKDFYAFLQLFLKHFPQYSERPFHVLSESYGGQYAPNFANYVNRQNKANRALASPKHQHINLESVLIVNGMVSPRIQAETSPDYACSGPYAFWDNDSPHCKMLRSRIPRLRQLFEQCKDFETPLTCIPAALFAFAAMDEGIWGSTDMIFAALGAPVDYNYSWINMDINGAFVRAADISHDASPMIHELLEDGVRVLNLAGDADFACNFIGAFEWMYRLDSKYAKEFRSLNNTIWKLNGKPVGEVRASADEGRKTAGNFTWLRVYEAGHMVPHDQPEVALEFFRKWINNKPLVG</sequence>
<evidence type="ECO:0000256" key="4">
    <source>
        <dbReference type="ARBA" id="ARBA00022801"/>
    </source>
</evidence>
<dbReference type="Pfam" id="PF00450">
    <property type="entry name" value="Peptidase_S10"/>
    <property type="match status" value="3"/>
</dbReference>
<dbReference type="Proteomes" id="UP000663841">
    <property type="component" value="Unassembled WGS sequence"/>
</dbReference>
<dbReference type="InterPro" id="IPR013083">
    <property type="entry name" value="Znf_RING/FYVE/PHD"/>
</dbReference>
<dbReference type="PROSITE" id="PS00131">
    <property type="entry name" value="CARBOXYPEPT_SER_SER"/>
    <property type="match status" value="1"/>
</dbReference>
<dbReference type="InterPro" id="IPR018202">
    <property type="entry name" value="Ser_caboxypep_ser_AS"/>
</dbReference>
<keyword evidence="4 6" id="KW-0378">Hydrolase</keyword>
<keyword evidence="7" id="KW-0175">Coiled coil</keyword>
<keyword evidence="3 6" id="KW-0645">Protease</keyword>
<dbReference type="Gene3D" id="3.30.40.10">
    <property type="entry name" value="Zinc/RING finger domain, C3HC4 (zinc finger)"/>
    <property type="match status" value="1"/>
</dbReference>
<reference evidence="8" key="1">
    <citation type="submission" date="2021-01" db="EMBL/GenBank/DDBJ databases">
        <authorList>
            <person name="Kaushik A."/>
        </authorList>
    </citation>
    <scope>NUCLEOTIDE SEQUENCE</scope>
    <source>
        <strain evidence="8">AG3-T5</strain>
    </source>
</reference>
<comment type="caution">
    <text evidence="8">The sequence shown here is derived from an EMBL/GenBank/DDBJ whole genome shotgun (WGS) entry which is preliminary data.</text>
</comment>
<accession>A0A8H3H4T9</accession>
<dbReference type="GO" id="GO:0000324">
    <property type="term" value="C:fungal-type vacuole"/>
    <property type="evidence" value="ECO:0007669"/>
    <property type="project" value="TreeGrafter"/>
</dbReference>
<dbReference type="CDD" id="cd16630">
    <property type="entry name" value="RING-HC_RBR_RNF216"/>
    <property type="match status" value="1"/>
</dbReference>
<keyword evidence="2 6" id="KW-0121">Carboxypeptidase</keyword>
<dbReference type="InterPro" id="IPR001563">
    <property type="entry name" value="Peptidase_S10"/>
</dbReference>
<evidence type="ECO:0000256" key="3">
    <source>
        <dbReference type="ARBA" id="ARBA00022670"/>
    </source>
</evidence>
<dbReference type="PRINTS" id="PR00724">
    <property type="entry name" value="CRBOXYPTASEC"/>
</dbReference>
<evidence type="ECO:0000313" key="9">
    <source>
        <dbReference type="Proteomes" id="UP000663841"/>
    </source>
</evidence>
<gene>
    <name evidence="8" type="ORF">RDB_LOCUS211629</name>
</gene>
<proteinExistence type="inferred from homology"/>
<dbReference type="GO" id="GO:0004185">
    <property type="term" value="F:serine-type carboxypeptidase activity"/>
    <property type="evidence" value="ECO:0007669"/>
    <property type="project" value="UniProtKB-UniRule"/>
</dbReference>
<protein>
    <recommendedName>
        <fullName evidence="6">Carboxypeptidase</fullName>
        <ecNumber evidence="6">3.4.16.-</ecNumber>
    </recommendedName>
</protein>
<dbReference type="PANTHER" id="PTHR11802:SF452">
    <property type="entry name" value="CARBOXYPEPTIDASE"/>
    <property type="match status" value="1"/>
</dbReference>
<dbReference type="InterPro" id="IPR047544">
    <property type="entry name" value="RING-HC_RBR_RNF216"/>
</dbReference>
<dbReference type="GO" id="GO:0006508">
    <property type="term" value="P:proteolysis"/>
    <property type="evidence" value="ECO:0007669"/>
    <property type="project" value="UniProtKB-KW"/>
</dbReference>
<dbReference type="InterPro" id="IPR029058">
    <property type="entry name" value="AB_hydrolase_fold"/>
</dbReference>
<dbReference type="Gene3D" id="1.10.287.410">
    <property type="match status" value="1"/>
</dbReference>
<dbReference type="EC" id="3.4.16.-" evidence="6"/>
<evidence type="ECO:0000313" key="8">
    <source>
        <dbReference type="EMBL" id="CAE6482368.1"/>
    </source>
</evidence>
<evidence type="ECO:0000256" key="1">
    <source>
        <dbReference type="ARBA" id="ARBA00009431"/>
    </source>
</evidence>
<name>A0A8H3H4T9_9AGAM</name>
<evidence type="ECO:0000256" key="2">
    <source>
        <dbReference type="ARBA" id="ARBA00022645"/>
    </source>
</evidence>
<dbReference type="PANTHER" id="PTHR11802">
    <property type="entry name" value="SERINE PROTEASE FAMILY S10 SERINE CARBOXYPEPTIDASE"/>
    <property type="match status" value="1"/>
</dbReference>
<evidence type="ECO:0000256" key="5">
    <source>
        <dbReference type="ARBA" id="ARBA00023180"/>
    </source>
</evidence>
<dbReference type="CDD" id="cd20339">
    <property type="entry name" value="BRcat_RBR_RNF216"/>
    <property type="match status" value="1"/>
</dbReference>
<dbReference type="InterPro" id="IPR047545">
    <property type="entry name" value="BRcat_RBR_RNF216"/>
</dbReference>
<dbReference type="EMBL" id="CAJMWW010000667">
    <property type="protein sequence ID" value="CAE6482368.1"/>
    <property type="molecule type" value="Genomic_DNA"/>
</dbReference>
<comment type="similarity">
    <text evidence="1 6">Belongs to the peptidase S10 family.</text>
</comment>